<gene>
    <name evidence="1" type="ORF">LCGC14_2306220</name>
</gene>
<dbReference type="InterPro" id="IPR035198">
    <property type="entry name" value="SU10_MCP"/>
</dbReference>
<sequence>MSPVYQTFQAIGEREDLSDLIVNITPSETALFSAMAKVNATGILHEWQTDTLATAATNEQIEGADPTFPTLSPTTRLGNTIQRMWKPFFVSNEIEAVSKAGRESEYAYQLEKAMKELARDTEFDNWRNASAAGASGTAKALQGVDNSLSTNTSTAGSSRALSENLYNNMLQTIFDSGGNPNVTFVGGFNKRQISSFAGGTGTSRNIGLADRRLINSIDVYEADFGLQKIILSRHQSSAVAYLLEMAMWRAAVLIPTAHKPIPDLGGGPRGMVSHHMTLEYGNEASSGSISNLTTS</sequence>
<dbReference type="Pfam" id="PF17236">
    <property type="entry name" value="SU10_MCP"/>
    <property type="match status" value="1"/>
</dbReference>
<evidence type="ECO:0000313" key="1">
    <source>
        <dbReference type="EMBL" id="KKL50364.1"/>
    </source>
</evidence>
<dbReference type="AlphaFoldDB" id="A0A0F9CMI3"/>
<evidence type="ECO:0008006" key="2">
    <source>
        <dbReference type="Google" id="ProtNLM"/>
    </source>
</evidence>
<comment type="caution">
    <text evidence="1">The sequence shown here is derived from an EMBL/GenBank/DDBJ whole genome shotgun (WGS) entry which is preliminary data.</text>
</comment>
<protein>
    <recommendedName>
        <fullName evidence="2">Bacteriophage Mu GpT domain-containing protein</fullName>
    </recommendedName>
</protein>
<accession>A0A0F9CMI3</accession>
<reference evidence="1" key="1">
    <citation type="journal article" date="2015" name="Nature">
        <title>Complex archaea that bridge the gap between prokaryotes and eukaryotes.</title>
        <authorList>
            <person name="Spang A."/>
            <person name="Saw J.H."/>
            <person name="Jorgensen S.L."/>
            <person name="Zaremba-Niedzwiedzka K."/>
            <person name="Martijn J."/>
            <person name="Lind A.E."/>
            <person name="van Eijk R."/>
            <person name="Schleper C."/>
            <person name="Guy L."/>
            <person name="Ettema T.J."/>
        </authorList>
    </citation>
    <scope>NUCLEOTIDE SEQUENCE</scope>
</reference>
<dbReference type="EMBL" id="LAZR01032626">
    <property type="protein sequence ID" value="KKL50364.1"/>
    <property type="molecule type" value="Genomic_DNA"/>
</dbReference>
<name>A0A0F9CMI3_9ZZZZ</name>
<proteinExistence type="predicted"/>
<organism evidence="1">
    <name type="scientific">marine sediment metagenome</name>
    <dbReference type="NCBI Taxonomy" id="412755"/>
    <lineage>
        <taxon>unclassified sequences</taxon>
        <taxon>metagenomes</taxon>
        <taxon>ecological metagenomes</taxon>
    </lineage>
</organism>